<evidence type="ECO:0000313" key="1">
    <source>
        <dbReference type="EMBL" id="KKK73913.1"/>
    </source>
</evidence>
<name>A0A0F8XY45_9ZZZZ</name>
<accession>A0A0F8XY45</accession>
<dbReference type="AlphaFoldDB" id="A0A0F8XY45"/>
<feature type="non-terminal residue" evidence="1">
    <location>
        <position position="1"/>
    </location>
</feature>
<dbReference type="EMBL" id="LAZR01056565">
    <property type="protein sequence ID" value="KKK73913.1"/>
    <property type="molecule type" value="Genomic_DNA"/>
</dbReference>
<proteinExistence type="predicted"/>
<comment type="caution">
    <text evidence="1">The sequence shown here is derived from an EMBL/GenBank/DDBJ whole genome shotgun (WGS) entry which is preliminary data.</text>
</comment>
<gene>
    <name evidence="1" type="ORF">LCGC14_2889020</name>
</gene>
<protein>
    <submittedName>
        <fullName evidence="1">Uncharacterized protein</fullName>
    </submittedName>
</protein>
<reference evidence="1" key="1">
    <citation type="journal article" date="2015" name="Nature">
        <title>Complex archaea that bridge the gap between prokaryotes and eukaryotes.</title>
        <authorList>
            <person name="Spang A."/>
            <person name="Saw J.H."/>
            <person name="Jorgensen S.L."/>
            <person name="Zaremba-Niedzwiedzka K."/>
            <person name="Martijn J."/>
            <person name="Lind A.E."/>
            <person name="van Eijk R."/>
            <person name="Schleper C."/>
            <person name="Guy L."/>
            <person name="Ettema T.J."/>
        </authorList>
    </citation>
    <scope>NUCLEOTIDE SEQUENCE</scope>
</reference>
<sequence>KVNMLINIELQGISMVLSYFLKKVYLLVDIELQ</sequence>
<organism evidence="1">
    <name type="scientific">marine sediment metagenome</name>
    <dbReference type="NCBI Taxonomy" id="412755"/>
    <lineage>
        <taxon>unclassified sequences</taxon>
        <taxon>metagenomes</taxon>
        <taxon>ecological metagenomes</taxon>
    </lineage>
</organism>